<evidence type="ECO:0000256" key="1">
    <source>
        <dbReference type="SAM" id="Phobius"/>
    </source>
</evidence>
<keyword evidence="1" id="KW-1133">Transmembrane helix</keyword>
<protein>
    <submittedName>
        <fullName evidence="2">Uncharacterized protein</fullName>
    </submittedName>
</protein>
<gene>
    <name evidence="2" type="ORF">RDB_LOCUS79116</name>
</gene>
<sequence length="355" mass="39433">MVDSDNNKPFELICFVLGDNPADAIAIQVSSTTRIQAVLPDIIDCYNRQSNINGRRLDREKQRISFHQVDVAFEDLVDLAPPKNSILMKVKEVGYYWPDPQQIDGSHVHILIDPHEIAPLAQVDEETPLPTGPDEIANLIVRFQTTRLDFLNSLGKSNSSDAALHRNLKEQQEGRNYILIGRPLKHTGPPIVIFHPVFGKFLSNLQSSEPLSIKFYYQVQDYFWTSQDTYDVETEGKGTQRDPNVVSGLEDLLGKLWKTLEPGAAADGAAIIDTGGYSMIIEMKNEIGAGGSDPMIQAAQAYSRICRSSRLTNRCYSPSILIAIAGPWMCVLGAVFLNRPVVQPLTDLIWVGSNP</sequence>
<dbReference type="EMBL" id="CAJMXA010002002">
    <property type="protein sequence ID" value="CAE6474273.1"/>
    <property type="molecule type" value="Genomic_DNA"/>
</dbReference>
<reference evidence="2" key="1">
    <citation type="submission" date="2021-01" db="EMBL/GenBank/DDBJ databases">
        <authorList>
            <person name="Kaushik A."/>
        </authorList>
    </citation>
    <scope>NUCLEOTIDE SEQUENCE</scope>
    <source>
        <strain evidence="2">AG6-10EEA</strain>
    </source>
</reference>
<name>A0A8H3GZX0_9AGAM</name>
<dbReference type="AlphaFoldDB" id="A0A8H3GZX0"/>
<accession>A0A8H3GZX0</accession>
<keyword evidence="1" id="KW-0472">Membrane</keyword>
<organism evidence="2 3">
    <name type="scientific">Rhizoctonia solani</name>
    <dbReference type="NCBI Taxonomy" id="456999"/>
    <lineage>
        <taxon>Eukaryota</taxon>
        <taxon>Fungi</taxon>
        <taxon>Dikarya</taxon>
        <taxon>Basidiomycota</taxon>
        <taxon>Agaricomycotina</taxon>
        <taxon>Agaricomycetes</taxon>
        <taxon>Cantharellales</taxon>
        <taxon>Ceratobasidiaceae</taxon>
        <taxon>Rhizoctonia</taxon>
    </lineage>
</organism>
<feature type="transmembrane region" description="Helical" evidence="1">
    <location>
        <begin position="316"/>
        <end position="337"/>
    </location>
</feature>
<dbReference type="Proteomes" id="UP000663853">
    <property type="component" value="Unassembled WGS sequence"/>
</dbReference>
<feature type="non-terminal residue" evidence="2">
    <location>
        <position position="1"/>
    </location>
</feature>
<proteinExistence type="predicted"/>
<keyword evidence="1" id="KW-0812">Transmembrane</keyword>
<comment type="caution">
    <text evidence="2">The sequence shown here is derived from an EMBL/GenBank/DDBJ whole genome shotgun (WGS) entry which is preliminary data.</text>
</comment>
<evidence type="ECO:0000313" key="2">
    <source>
        <dbReference type="EMBL" id="CAE6474273.1"/>
    </source>
</evidence>
<evidence type="ECO:0000313" key="3">
    <source>
        <dbReference type="Proteomes" id="UP000663853"/>
    </source>
</evidence>